<keyword evidence="4 6" id="KW-1133">Transmembrane helix</keyword>
<dbReference type="STRING" id="879305.HMPREF9290_0634"/>
<dbReference type="Pfam" id="PF03631">
    <property type="entry name" value="Virul_fac_BrkB"/>
    <property type="match status" value="1"/>
</dbReference>
<feature type="transmembrane region" description="Helical" evidence="6">
    <location>
        <begin position="31"/>
        <end position="55"/>
    </location>
</feature>
<dbReference type="AlphaFoldDB" id="F0GWY5"/>
<evidence type="ECO:0000313" key="8">
    <source>
        <dbReference type="Proteomes" id="UP000005286"/>
    </source>
</evidence>
<dbReference type="PIRSF" id="PIRSF035875">
    <property type="entry name" value="RNase_BN"/>
    <property type="match status" value="1"/>
</dbReference>
<dbReference type="PANTHER" id="PTHR30213">
    <property type="entry name" value="INNER MEMBRANE PROTEIN YHJD"/>
    <property type="match status" value="1"/>
</dbReference>
<feature type="transmembrane region" description="Helical" evidence="6">
    <location>
        <begin position="192"/>
        <end position="210"/>
    </location>
</feature>
<evidence type="ECO:0000313" key="7">
    <source>
        <dbReference type="EMBL" id="EGC81644.1"/>
    </source>
</evidence>
<reference evidence="7 8" key="1">
    <citation type="submission" date="2011-01" db="EMBL/GenBank/DDBJ databases">
        <authorList>
            <person name="Durkin A.S."/>
            <person name="Madupu R."/>
            <person name="Torralba M."/>
            <person name="Gillis M."/>
            <person name="Methe B."/>
            <person name="Sutton G."/>
            <person name="Nelson K.E."/>
        </authorList>
    </citation>
    <scope>NUCLEOTIDE SEQUENCE [LARGE SCALE GENOMIC DNA]</scope>
    <source>
        <strain evidence="7 8">ACS-065-V-Col13</strain>
    </source>
</reference>
<comment type="caution">
    <text evidence="7">The sequence shown here is derived from an EMBL/GenBank/DDBJ whole genome shotgun (WGS) entry which is preliminary data.</text>
</comment>
<dbReference type="PANTHER" id="PTHR30213:SF0">
    <property type="entry name" value="UPF0761 MEMBRANE PROTEIN YIHY"/>
    <property type="match status" value="1"/>
</dbReference>
<dbReference type="RefSeq" id="WP_004835217.1">
    <property type="nucleotide sequence ID" value="NZ_AEXM01000028.1"/>
</dbReference>
<proteinExistence type="predicted"/>
<feature type="transmembrane region" description="Helical" evidence="6">
    <location>
        <begin position="132"/>
        <end position="154"/>
    </location>
</feature>
<evidence type="ECO:0000256" key="1">
    <source>
        <dbReference type="ARBA" id="ARBA00004651"/>
    </source>
</evidence>
<dbReference type="eggNOG" id="COG1295">
    <property type="taxonomic scope" value="Bacteria"/>
</dbReference>
<dbReference type="PATRIC" id="fig|879305.3.peg.1323"/>
<comment type="subcellular location">
    <subcellularLocation>
        <location evidence="1">Cell membrane</location>
        <topology evidence="1">Multi-pass membrane protein</topology>
    </subcellularLocation>
</comment>
<accession>F0GWY5</accession>
<name>F0GWY5_9FIRM</name>
<evidence type="ECO:0000256" key="4">
    <source>
        <dbReference type="ARBA" id="ARBA00022989"/>
    </source>
</evidence>
<sequence>MNIKKKDFKNFILNLLNRISRHDITTYSAALSFYLLQASIPLMMVLVTVLSYFLAGKEDIIFKFVDFLPNTTSKLIVDAINILLVSSQSPTVTTLTILFALWSATSGINKLINAINHAYGLHNNKQAIKQRLMSIIFTLVFIFLIVFLLVFQIYGSSIIGIFNSQIIEKITVHFNTNIQSALDMISSPLFKLFSYTVPFLIMALAVGLFYKYSPSNSKNRIRNREAFLGGLFVSIAISLATFIYSYFINNFSNQSLVYGALAGILALFIWLLIVSIILILGAECIAAYREGYKKDFFDKNVDKAQNGKIKRKVTDLFKRKTNEK</sequence>
<evidence type="ECO:0000256" key="2">
    <source>
        <dbReference type="ARBA" id="ARBA00022475"/>
    </source>
</evidence>
<dbReference type="NCBIfam" id="TIGR00765">
    <property type="entry name" value="yihY_not_rbn"/>
    <property type="match status" value="1"/>
</dbReference>
<evidence type="ECO:0000256" key="3">
    <source>
        <dbReference type="ARBA" id="ARBA00022692"/>
    </source>
</evidence>
<dbReference type="EMBL" id="AEXM01000028">
    <property type="protein sequence ID" value="EGC81644.1"/>
    <property type="molecule type" value="Genomic_DNA"/>
</dbReference>
<dbReference type="Proteomes" id="UP000005286">
    <property type="component" value="Unassembled WGS sequence"/>
</dbReference>
<keyword evidence="5 6" id="KW-0472">Membrane</keyword>
<feature type="transmembrane region" description="Helical" evidence="6">
    <location>
        <begin position="260"/>
        <end position="288"/>
    </location>
</feature>
<feature type="transmembrane region" description="Helical" evidence="6">
    <location>
        <begin position="226"/>
        <end position="248"/>
    </location>
</feature>
<keyword evidence="8" id="KW-1185">Reference proteome</keyword>
<protein>
    <submittedName>
        <fullName evidence="7">YihY family protein</fullName>
    </submittedName>
</protein>
<dbReference type="InterPro" id="IPR017039">
    <property type="entry name" value="Virul_fac_BrkB"/>
</dbReference>
<dbReference type="GO" id="GO:0005886">
    <property type="term" value="C:plasma membrane"/>
    <property type="evidence" value="ECO:0007669"/>
    <property type="project" value="UniProtKB-SubCell"/>
</dbReference>
<keyword evidence="3 6" id="KW-0812">Transmembrane</keyword>
<evidence type="ECO:0000256" key="5">
    <source>
        <dbReference type="ARBA" id="ARBA00023136"/>
    </source>
</evidence>
<organism evidence="7 8">
    <name type="scientific">Anaerococcus prevotii ACS-065-V-Col13</name>
    <dbReference type="NCBI Taxonomy" id="879305"/>
    <lineage>
        <taxon>Bacteria</taxon>
        <taxon>Bacillati</taxon>
        <taxon>Bacillota</taxon>
        <taxon>Tissierellia</taxon>
        <taxon>Tissierellales</taxon>
        <taxon>Peptoniphilaceae</taxon>
        <taxon>Anaerococcus</taxon>
    </lineage>
</organism>
<gene>
    <name evidence="7" type="ORF">HMPREF9290_0634</name>
</gene>
<evidence type="ECO:0000256" key="6">
    <source>
        <dbReference type="SAM" id="Phobius"/>
    </source>
</evidence>
<feature type="transmembrane region" description="Helical" evidence="6">
    <location>
        <begin position="75"/>
        <end position="102"/>
    </location>
</feature>
<keyword evidence="2" id="KW-1003">Cell membrane</keyword>